<dbReference type="InterPro" id="IPR037523">
    <property type="entry name" value="VOC_core"/>
</dbReference>
<dbReference type="Gene3D" id="3.10.180.10">
    <property type="entry name" value="2,3-Dihydroxybiphenyl 1,2-Dioxygenase, domain 1"/>
    <property type="match status" value="1"/>
</dbReference>
<organism evidence="2 3">
    <name type="scientific">Rhodococcoides trifolii</name>
    <dbReference type="NCBI Taxonomy" id="908250"/>
    <lineage>
        <taxon>Bacteria</taxon>
        <taxon>Bacillati</taxon>
        <taxon>Actinomycetota</taxon>
        <taxon>Actinomycetes</taxon>
        <taxon>Mycobacteriales</taxon>
        <taxon>Nocardiaceae</taxon>
        <taxon>Rhodococcoides</taxon>
    </lineage>
</organism>
<evidence type="ECO:0000259" key="1">
    <source>
        <dbReference type="PROSITE" id="PS51819"/>
    </source>
</evidence>
<reference evidence="2" key="2">
    <citation type="submission" date="2020-09" db="EMBL/GenBank/DDBJ databases">
        <authorList>
            <person name="Sun Q."/>
            <person name="Sedlacek I."/>
        </authorList>
    </citation>
    <scope>NUCLEOTIDE SEQUENCE</scope>
    <source>
        <strain evidence="2">CCM 7905</strain>
    </source>
</reference>
<keyword evidence="3" id="KW-1185">Reference proteome</keyword>
<dbReference type="AlphaFoldDB" id="A0A917CJ94"/>
<protein>
    <recommendedName>
        <fullName evidence="1">VOC domain-containing protein</fullName>
    </recommendedName>
</protein>
<sequence>MHPQPMIAVSDIDASRSWYRVTLGLVSGHGGHDYEQLLFDATMVLQLHRLDETHHHEPIGAAGTPLGNGVALWFAAADFDQATDRIRAADPVVVTEAHHNPNAGHREIWIRDPDGYLVVVAGT</sequence>
<accession>A0A917CJ94</accession>
<gene>
    <name evidence="2" type="ORF">GCM10007304_00490</name>
</gene>
<reference evidence="2" key="1">
    <citation type="journal article" date="2014" name="Int. J. Syst. Evol. Microbiol.">
        <title>Complete genome sequence of Corynebacterium casei LMG S-19264T (=DSM 44701T), isolated from a smear-ripened cheese.</title>
        <authorList>
            <consortium name="US DOE Joint Genome Institute (JGI-PGF)"/>
            <person name="Walter F."/>
            <person name="Albersmeier A."/>
            <person name="Kalinowski J."/>
            <person name="Ruckert C."/>
        </authorList>
    </citation>
    <scope>NUCLEOTIDE SEQUENCE</scope>
    <source>
        <strain evidence="2">CCM 7905</strain>
    </source>
</reference>
<name>A0A917CJ94_9NOCA</name>
<dbReference type="InterPro" id="IPR004360">
    <property type="entry name" value="Glyas_Fos-R_dOase_dom"/>
</dbReference>
<comment type="caution">
    <text evidence="2">The sequence shown here is derived from an EMBL/GenBank/DDBJ whole genome shotgun (WGS) entry which is preliminary data.</text>
</comment>
<dbReference type="RefSeq" id="WP_188542722.1">
    <property type="nucleotide sequence ID" value="NZ_BMCU01000001.1"/>
</dbReference>
<feature type="domain" description="VOC" evidence="1">
    <location>
        <begin position="1"/>
        <end position="123"/>
    </location>
</feature>
<dbReference type="PROSITE" id="PS51819">
    <property type="entry name" value="VOC"/>
    <property type="match status" value="1"/>
</dbReference>
<proteinExistence type="predicted"/>
<evidence type="ECO:0000313" key="2">
    <source>
        <dbReference type="EMBL" id="GGF90507.1"/>
    </source>
</evidence>
<dbReference type="Pfam" id="PF00903">
    <property type="entry name" value="Glyoxalase"/>
    <property type="match status" value="1"/>
</dbReference>
<dbReference type="EMBL" id="BMCU01000001">
    <property type="protein sequence ID" value="GGF90507.1"/>
    <property type="molecule type" value="Genomic_DNA"/>
</dbReference>
<dbReference type="Proteomes" id="UP000654257">
    <property type="component" value="Unassembled WGS sequence"/>
</dbReference>
<dbReference type="SUPFAM" id="SSF54593">
    <property type="entry name" value="Glyoxalase/Bleomycin resistance protein/Dihydroxybiphenyl dioxygenase"/>
    <property type="match status" value="1"/>
</dbReference>
<dbReference type="InterPro" id="IPR029068">
    <property type="entry name" value="Glyas_Bleomycin-R_OHBP_Dase"/>
</dbReference>
<evidence type="ECO:0000313" key="3">
    <source>
        <dbReference type="Proteomes" id="UP000654257"/>
    </source>
</evidence>